<dbReference type="Proteomes" id="UP000094569">
    <property type="component" value="Unassembled WGS sequence"/>
</dbReference>
<dbReference type="VEuPathDB" id="FungiDB:SI65_03269"/>
<dbReference type="OrthoDB" id="10047078at2759"/>
<proteinExistence type="predicted"/>
<comment type="caution">
    <text evidence="1">The sequence shown here is derived from an EMBL/GenBank/DDBJ whole genome shotgun (WGS) entry which is preliminary data.</text>
</comment>
<name>A0A1E3BIK7_ASPCR</name>
<sequence>MGSTTSHWLQQVYAPRNGKTYESRSWQWPIFTLSIVQDSSILLSLMQFSMLDNLPATEVDICIRPMVTKKDLYKVIERLAHDTSPENVYRLHSYISITGGGSGGLPLMFATDVKENRRHRAVFGEFMAACGLVGPGDWVLTTHASGYLYRSLDLMSEIFENAGATVLSCGNYMTPVEVVSIWPTTMSTF</sequence>
<dbReference type="STRING" id="573508.A0A1E3BIK7"/>
<dbReference type="EMBL" id="JXNT01000003">
    <property type="protein sequence ID" value="ODM20216.1"/>
    <property type="molecule type" value="Genomic_DNA"/>
</dbReference>
<gene>
    <name evidence="1" type="ORF">SI65_03269</name>
</gene>
<accession>A0A1E3BIK7</accession>
<dbReference type="AlphaFoldDB" id="A0A1E3BIK7"/>
<protein>
    <submittedName>
        <fullName evidence="1">Uncharacterized protein</fullName>
    </submittedName>
</protein>
<dbReference type="Gene3D" id="3.40.50.12780">
    <property type="entry name" value="N-terminal domain of ligase-like"/>
    <property type="match status" value="1"/>
</dbReference>
<evidence type="ECO:0000313" key="2">
    <source>
        <dbReference type="Proteomes" id="UP000094569"/>
    </source>
</evidence>
<reference evidence="1 2" key="1">
    <citation type="journal article" date="2016" name="BMC Genomics">
        <title>Comparative genomic and transcriptomic analyses of the Fuzhuan brick tea-fermentation fungus Aspergillus cristatus.</title>
        <authorList>
            <person name="Ge Y."/>
            <person name="Wang Y."/>
            <person name="Liu Y."/>
            <person name="Tan Y."/>
            <person name="Ren X."/>
            <person name="Zhang X."/>
            <person name="Hyde K.D."/>
            <person name="Liu Y."/>
            <person name="Liu Z."/>
        </authorList>
    </citation>
    <scope>NUCLEOTIDE SEQUENCE [LARGE SCALE GENOMIC DNA]</scope>
    <source>
        <strain evidence="1 2">GZAAS20.1005</strain>
    </source>
</reference>
<organism evidence="1 2">
    <name type="scientific">Aspergillus cristatus</name>
    <name type="common">Chinese Fuzhuan brick tea-fermentation fungus</name>
    <name type="synonym">Eurotium cristatum</name>
    <dbReference type="NCBI Taxonomy" id="573508"/>
    <lineage>
        <taxon>Eukaryota</taxon>
        <taxon>Fungi</taxon>
        <taxon>Dikarya</taxon>
        <taxon>Ascomycota</taxon>
        <taxon>Pezizomycotina</taxon>
        <taxon>Eurotiomycetes</taxon>
        <taxon>Eurotiomycetidae</taxon>
        <taxon>Eurotiales</taxon>
        <taxon>Aspergillaceae</taxon>
        <taxon>Aspergillus</taxon>
        <taxon>Aspergillus subgen. Aspergillus</taxon>
    </lineage>
</organism>
<dbReference type="InterPro" id="IPR042099">
    <property type="entry name" value="ANL_N_sf"/>
</dbReference>
<keyword evidence="2" id="KW-1185">Reference proteome</keyword>
<evidence type="ECO:0000313" key="1">
    <source>
        <dbReference type="EMBL" id="ODM20216.1"/>
    </source>
</evidence>